<name>A0AAV4DZL6_9GAST</name>
<accession>A0AAV4DZL6</accession>
<dbReference type="AlphaFoldDB" id="A0AAV4DZL6"/>
<protein>
    <submittedName>
        <fullName evidence="1">Uncharacterized protein</fullName>
    </submittedName>
</protein>
<reference evidence="1 2" key="1">
    <citation type="journal article" date="2021" name="Elife">
        <title>Chloroplast acquisition without the gene transfer in kleptoplastic sea slugs, Plakobranchus ocellatus.</title>
        <authorList>
            <person name="Maeda T."/>
            <person name="Takahashi S."/>
            <person name="Yoshida T."/>
            <person name="Shimamura S."/>
            <person name="Takaki Y."/>
            <person name="Nagai Y."/>
            <person name="Toyoda A."/>
            <person name="Suzuki Y."/>
            <person name="Arimoto A."/>
            <person name="Ishii H."/>
            <person name="Satoh N."/>
            <person name="Nishiyama T."/>
            <person name="Hasebe M."/>
            <person name="Maruyama T."/>
            <person name="Minagawa J."/>
            <person name="Obokata J."/>
            <person name="Shigenobu S."/>
        </authorList>
    </citation>
    <scope>NUCLEOTIDE SEQUENCE [LARGE SCALE GENOMIC DNA]</scope>
</reference>
<dbReference type="EMBL" id="BLXT01008494">
    <property type="protein sequence ID" value="GFO49538.1"/>
    <property type="molecule type" value="Genomic_DNA"/>
</dbReference>
<gene>
    <name evidence="1" type="ORF">PoB_007604300</name>
</gene>
<keyword evidence="2" id="KW-1185">Reference proteome</keyword>
<proteinExistence type="predicted"/>
<dbReference type="Proteomes" id="UP000735302">
    <property type="component" value="Unassembled WGS sequence"/>
</dbReference>
<comment type="caution">
    <text evidence="1">The sequence shown here is derived from an EMBL/GenBank/DDBJ whole genome shotgun (WGS) entry which is preliminary data.</text>
</comment>
<evidence type="ECO:0000313" key="1">
    <source>
        <dbReference type="EMBL" id="GFO49538.1"/>
    </source>
</evidence>
<sequence>MLSYQWKRSFFLFKQSSLHPYILVFPDPILLIEDDQLVTIDSTVPLHCRHSQWSSCRLRQGSSSGRRCAHHHRHVRTLMASRSFHVSNDYITDGIKDAQHLHFNAVLSKLINRQLSSVS</sequence>
<organism evidence="1 2">
    <name type="scientific">Plakobranchus ocellatus</name>
    <dbReference type="NCBI Taxonomy" id="259542"/>
    <lineage>
        <taxon>Eukaryota</taxon>
        <taxon>Metazoa</taxon>
        <taxon>Spiralia</taxon>
        <taxon>Lophotrochozoa</taxon>
        <taxon>Mollusca</taxon>
        <taxon>Gastropoda</taxon>
        <taxon>Heterobranchia</taxon>
        <taxon>Euthyneura</taxon>
        <taxon>Panpulmonata</taxon>
        <taxon>Sacoglossa</taxon>
        <taxon>Placobranchoidea</taxon>
        <taxon>Plakobranchidae</taxon>
        <taxon>Plakobranchus</taxon>
    </lineage>
</organism>
<evidence type="ECO:0000313" key="2">
    <source>
        <dbReference type="Proteomes" id="UP000735302"/>
    </source>
</evidence>